<protein>
    <submittedName>
        <fullName evidence="1">Uncharacterized protein</fullName>
    </submittedName>
</protein>
<organism evidence="1 2">
    <name type="scientific">Novipirellula galeiformis</name>
    <dbReference type="NCBI Taxonomy" id="2528004"/>
    <lineage>
        <taxon>Bacteria</taxon>
        <taxon>Pseudomonadati</taxon>
        <taxon>Planctomycetota</taxon>
        <taxon>Planctomycetia</taxon>
        <taxon>Pirellulales</taxon>
        <taxon>Pirellulaceae</taxon>
        <taxon>Novipirellula</taxon>
    </lineage>
</organism>
<reference evidence="1 2" key="1">
    <citation type="submission" date="2019-02" db="EMBL/GenBank/DDBJ databases">
        <title>Deep-cultivation of Planctomycetes and their phenomic and genomic characterization uncovers novel biology.</title>
        <authorList>
            <person name="Wiegand S."/>
            <person name="Jogler M."/>
            <person name="Boedeker C."/>
            <person name="Pinto D."/>
            <person name="Vollmers J."/>
            <person name="Rivas-Marin E."/>
            <person name="Kohn T."/>
            <person name="Peeters S.H."/>
            <person name="Heuer A."/>
            <person name="Rast P."/>
            <person name="Oberbeckmann S."/>
            <person name="Bunk B."/>
            <person name="Jeske O."/>
            <person name="Meyerdierks A."/>
            <person name="Storesund J.E."/>
            <person name="Kallscheuer N."/>
            <person name="Luecker S."/>
            <person name="Lage O.M."/>
            <person name="Pohl T."/>
            <person name="Merkel B.J."/>
            <person name="Hornburger P."/>
            <person name="Mueller R.-W."/>
            <person name="Bruemmer F."/>
            <person name="Labrenz M."/>
            <person name="Spormann A.M."/>
            <person name="Op Den Camp H."/>
            <person name="Overmann J."/>
            <person name="Amann R."/>
            <person name="Jetten M.S.M."/>
            <person name="Mascher T."/>
            <person name="Medema M.H."/>
            <person name="Devos D.P."/>
            <person name="Kaster A.-K."/>
            <person name="Ovreas L."/>
            <person name="Rohde M."/>
            <person name="Galperin M.Y."/>
            <person name="Jogler C."/>
        </authorList>
    </citation>
    <scope>NUCLEOTIDE SEQUENCE [LARGE SCALE GENOMIC DNA]</scope>
    <source>
        <strain evidence="1 2">Pla52o</strain>
    </source>
</reference>
<sequence length="84" mass="9498">MSDSIPELGSDRFYPDGWDDDIMSDYDYKHEDGCNCDECQEDRLIDDCGRLPDHLGGGCSMAGSEHCDWDCPLRAEVFGENKNE</sequence>
<proteinExistence type="predicted"/>
<dbReference type="AlphaFoldDB" id="A0A5C6CGS5"/>
<name>A0A5C6CGS5_9BACT</name>
<dbReference type="EMBL" id="SJPT01000005">
    <property type="protein sequence ID" value="TWU22481.1"/>
    <property type="molecule type" value="Genomic_DNA"/>
</dbReference>
<dbReference type="RefSeq" id="WP_146595645.1">
    <property type="nucleotide sequence ID" value="NZ_SJPT01000005.1"/>
</dbReference>
<accession>A0A5C6CGS5</accession>
<gene>
    <name evidence="1" type="ORF">Pla52o_35370</name>
</gene>
<comment type="caution">
    <text evidence="1">The sequence shown here is derived from an EMBL/GenBank/DDBJ whole genome shotgun (WGS) entry which is preliminary data.</text>
</comment>
<dbReference type="Proteomes" id="UP000316304">
    <property type="component" value="Unassembled WGS sequence"/>
</dbReference>
<keyword evidence="2" id="KW-1185">Reference proteome</keyword>
<evidence type="ECO:0000313" key="1">
    <source>
        <dbReference type="EMBL" id="TWU22481.1"/>
    </source>
</evidence>
<evidence type="ECO:0000313" key="2">
    <source>
        <dbReference type="Proteomes" id="UP000316304"/>
    </source>
</evidence>
<dbReference type="OrthoDB" id="9994074at2"/>